<name>A0ABN7W8P0_GIGMA</name>
<evidence type="ECO:0000313" key="2">
    <source>
        <dbReference type="Proteomes" id="UP000789901"/>
    </source>
</evidence>
<sequence length="171" mass="20578">ELLKCLETIVEDITISNYIVANEPHNDGYYHKHIFDININNTIYYPNITGIRLTNSVIDYVTNYGDFISKYKLEKLKVVELYILNRTKIVRLESKIEEQYYESYRKPFVEIHYSDKGYEKSTYFNKYNNKDKYYLDDRWFNGYNNKLVLVINKLTGFQLIYLIFLKLLLGN</sequence>
<keyword evidence="2" id="KW-1185">Reference proteome</keyword>
<gene>
    <name evidence="1" type="ORF">GMARGA_LOCUS28012</name>
</gene>
<comment type="caution">
    <text evidence="1">The sequence shown here is derived from an EMBL/GenBank/DDBJ whole genome shotgun (WGS) entry which is preliminary data.</text>
</comment>
<organism evidence="1 2">
    <name type="scientific">Gigaspora margarita</name>
    <dbReference type="NCBI Taxonomy" id="4874"/>
    <lineage>
        <taxon>Eukaryota</taxon>
        <taxon>Fungi</taxon>
        <taxon>Fungi incertae sedis</taxon>
        <taxon>Mucoromycota</taxon>
        <taxon>Glomeromycotina</taxon>
        <taxon>Glomeromycetes</taxon>
        <taxon>Diversisporales</taxon>
        <taxon>Gigasporaceae</taxon>
        <taxon>Gigaspora</taxon>
    </lineage>
</organism>
<protein>
    <submittedName>
        <fullName evidence="1">26400_t:CDS:1</fullName>
    </submittedName>
</protein>
<dbReference type="SUPFAM" id="SSF55464">
    <property type="entry name" value="Origin of replication-binding domain, RBD-like"/>
    <property type="match status" value="1"/>
</dbReference>
<dbReference type="EMBL" id="CAJVQB010035133">
    <property type="protein sequence ID" value="CAG8822129.1"/>
    <property type="molecule type" value="Genomic_DNA"/>
</dbReference>
<feature type="non-terminal residue" evidence="1">
    <location>
        <position position="1"/>
    </location>
</feature>
<reference evidence="1 2" key="1">
    <citation type="submission" date="2021-06" db="EMBL/GenBank/DDBJ databases">
        <authorList>
            <person name="Kallberg Y."/>
            <person name="Tangrot J."/>
            <person name="Rosling A."/>
        </authorList>
    </citation>
    <scope>NUCLEOTIDE SEQUENCE [LARGE SCALE GENOMIC DNA]</scope>
    <source>
        <strain evidence="1 2">120-4 pot B 10/14</strain>
    </source>
</reference>
<evidence type="ECO:0000313" key="1">
    <source>
        <dbReference type="EMBL" id="CAG8822129.1"/>
    </source>
</evidence>
<dbReference type="Proteomes" id="UP000789901">
    <property type="component" value="Unassembled WGS sequence"/>
</dbReference>
<accession>A0ABN7W8P0</accession>
<proteinExistence type="predicted"/>